<dbReference type="eggNOG" id="COG3908">
    <property type="taxonomic scope" value="Bacteria"/>
</dbReference>
<evidence type="ECO:0008006" key="3">
    <source>
        <dbReference type="Google" id="ProtNLM"/>
    </source>
</evidence>
<organism evidence="1 2">
    <name type="scientific">Hyphomonas atlantica</name>
    <dbReference type="NCBI Taxonomy" id="1280948"/>
    <lineage>
        <taxon>Bacteria</taxon>
        <taxon>Pseudomonadati</taxon>
        <taxon>Pseudomonadota</taxon>
        <taxon>Alphaproteobacteria</taxon>
        <taxon>Hyphomonadales</taxon>
        <taxon>Hyphomonadaceae</taxon>
        <taxon>Hyphomonas</taxon>
    </lineage>
</organism>
<keyword evidence="2" id="KW-1185">Reference proteome</keyword>
<dbReference type="AlphaFoldDB" id="A0A059DZK2"/>
<name>A0A059DZK2_9PROT</name>
<dbReference type="STRING" id="1280948.HY36_06625"/>
<dbReference type="PATRIC" id="fig|1280948.3.peg.2421"/>
<protein>
    <recommendedName>
        <fullName evidence="3">DUF2093 domain-containing protein</fullName>
    </recommendedName>
</protein>
<evidence type="ECO:0000313" key="1">
    <source>
        <dbReference type="EMBL" id="KCZ59800.1"/>
    </source>
</evidence>
<dbReference type="InterPro" id="IPR018661">
    <property type="entry name" value="DUF2093"/>
</dbReference>
<proteinExistence type="predicted"/>
<accession>A0A059DZK2</accession>
<dbReference type="Proteomes" id="UP000024547">
    <property type="component" value="Unassembled WGS sequence"/>
</dbReference>
<evidence type="ECO:0000313" key="2">
    <source>
        <dbReference type="Proteomes" id="UP000024547"/>
    </source>
</evidence>
<gene>
    <name evidence="1" type="ORF">HY36_06625</name>
</gene>
<dbReference type="EMBL" id="AWFH01000034">
    <property type="protein sequence ID" value="KCZ59800.1"/>
    <property type="molecule type" value="Genomic_DNA"/>
</dbReference>
<comment type="caution">
    <text evidence="1">The sequence shown here is derived from an EMBL/GenBank/DDBJ whole genome shotgun (WGS) entry which is preliminary data.</text>
</comment>
<reference evidence="1 2" key="1">
    <citation type="journal article" date="2014" name="Antonie Van Leeuwenhoek">
        <title>Hyphomonas beringensis sp. nov. and Hyphomonas chukchiensis sp. nov., isolated from surface seawater of the Bering Sea and Chukchi Sea.</title>
        <authorList>
            <person name="Li C."/>
            <person name="Lai Q."/>
            <person name="Li G."/>
            <person name="Dong C."/>
            <person name="Wang J."/>
            <person name="Liao Y."/>
            <person name="Shao Z."/>
        </authorList>
    </citation>
    <scope>NUCLEOTIDE SEQUENCE [LARGE SCALE GENOMIC DNA]</scope>
    <source>
        <strain evidence="1 2">22II1-22F38</strain>
    </source>
</reference>
<dbReference type="Pfam" id="PF09866">
    <property type="entry name" value="DUF2093"/>
    <property type="match status" value="1"/>
</dbReference>
<sequence length="74" mass="8323">MLARMLDRSSRPAGEARLRYLDADIEMISPGDYVTCAVTGRKIPLQALRYWSVDLQEAYWDAEAASQRMVKAGS</sequence>